<evidence type="ECO:0000313" key="3">
    <source>
        <dbReference type="Proteomes" id="UP001328107"/>
    </source>
</evidence>
<gene>
    <name evidence="2" type="ORF">PMAYCL1PPCAC_18327</name>
</gene>
<feature type="region of interest" description="Disordered" evidence="1">
    <location>
        <begin position="1"/>
        <end position="101"/>
    </location>
</feature>
<dbReference type="AlphaFoldDB" id="A0AAN5I168"/>
<dbReference type="EMBL" id="BTRK01000004">
    <property type="protein sequence ID" value="GMR48132.1"/>
    <property type="molecule type" value="Genomic_DNA"/>
</dbReference>
<name>A0AAN5I168_9BILA</name>
<proteinExistence type="predicted"/>
<reference evidence="3" key="1">
    <citation type="submission" date="2022-10" db="EMBL/GenBank/DDBJ databases">
        <title>Genome assembly of Pristionchus species.</title>
        <authorList>
            <person name="Yoshida K."/>
            <person name="Sommer R.J."/>
        </authorList>
    </citation>
    <scope>NUCLEOTIDE SEQUENCE [LARGE SCALE GENOMIC DNA]</scope>
    <source>
        <strain evidence="3">RS5460</strain>
    </source>
</reference>
<organism evidence="2 3">
    <name type="scientific">Pristionchus mayeri</name>
    <dbReference type="NCBI Taxonomy" id="1317129"/>
    <lineage>
        <taxon>Eukaryota</taxon>
        <taxon>Metazoa</taxon>
        <taxon>Ecdysozoa</taxon>
        <taxon>Nematoda</taxon>
        <taxon>Chromadorea</taxon>
        <taxon>Rhabditida</taxon>
        <taxon>Rhabditina</taxon>
        <taxon>Diplogasteromorpha</taxon>
        <taxon>Diplogasteroidea</taxon>
        <taxon>Neodiplogasteridae</taxon>
        <taxon>Pristionchus</taxon>
    </lineage>
</organism>
<protein>
    <submittedName>
        <fullName evidence="2">Uncharacterized protein</fullName>
    </submittedName>
</protein>
<keyword evidence="3" id="KW-1185">Reference proteome</keyword>
<evidence type="ECO:0000256" key="1">
    <source>
        <dbReference type="SAM" id="MobiDB-lite"/>
    </source>
</evidence>
<dbReference type="Proteomes" id="UP001328107">
    <property type="component" value="Unassembled WGS sequence"/>
</dbReference>
<feature type="compositionally biased region" description="Basic and acidic residues" evidence="1">
    <location>
        <begin position="86"/>
        <end position="101"/>
    </location>
</feature>
<evidence type="ECO:0000313" key="2">
    <source>
        <dbReference type="EMBL" id="GMR48132.1"/>
    </source>
</evidence>
<feature type="compositionally biased region" description="Basic and acidic residues" evidence="1">
    <location>
        <begin position="23"/>
        <end position="52"/>
    </location>
</feature>
<feature type="non-terminal residue" evidence="2">
    <location>
        <position position="101"/>
    </location>
</feature>
<sequence length="101" mass="11143">MDSRSMNKKMEKATDDNGSSTRDPTEESRAVANLNHEDSGSTETKHVVREEPQEADDDDIICIGEGEQGVATRKRQQVGGGLPSCSKEKKNRVEVKRPLSE</sequence>
<feature type="compositionally biased region" description="Basic and acidic residues" evidence="1">
    <location>
        <begin position="1"/>
        <end position="15"/>
    </location>
</feature>
<comment type="caution">
    <text evidence="2">The sequence shown here is derived from an EMBL/GenBank/DDBJ whole genome shotgun (WGS) entry which is preliminary data.</text>
</comment>
<accession>A0AAN5I168</accession>